<evidence type="ECO:0000256" key="1">
    <source>
        <dbReference type="ARBA" id="ARBA00001962"/>
    </source>
</evidence>
<keyword evidence="8" id="KW-1185">Reference proteome</keyword>
<comment type="caution">
    <text evidence="7">The sequence shown here is derived from an EMBL/GenBank/DDBJ whole genome shotgun (WGS) entry which is preliminary data.</text>
</comment>
<evidence type="ECO:0000259" key="5">
    <source>
        <dbReference type="Pfam" id="PF00465"/>
    </source>
</evidence>
<comment type="catalytic activity">
    <reaction evidence="4">
        <text>a primary alcohol + NAD(+) = an aldehyde + NADH + H(+)</text>
        <dbReference type="Rhea" id="RHEA:10736"/>
        <dbReference type="ChEBI" id="CHEBI:15378"/>
        <dbReference type="ChEBI" id="CHEBI:15734"/>
        <dbReference type="ChEBI" id="CHEBI:17478"/>
        <dbReference type="ChEBI" id="CHEBI:57540"/>
        <dbReference type="ChEBI" id="CHEBI:57945"/>
        <dbReference type="EC" id="1.1.1.1"/>
    </reaction>
</comment>
<name>A0A917IC10_9HYPH</name>
<dbReference type="InterPro" id="IPR056798">
    <property type="entry name" value="ADH_Fe_C"/>
</dbReference>
<organism evidence="7 8">
    <name type="scientific">Alsobacter metallidurans</name>
    <dbReference type="NCBI Taxonomy" id="340221"/>
    <lineage>
        <taxon>Bacteria</taxon>
        <taxon>Pseudomonadati</taxon>
        <taxon>Pseudomonadota</taxon>
        <taxon>Alphaproteobacteria</taxon>
        <taxon>Hyphomicrobiales</taxon>
        <taxon>Alsobacteraceae</taxon>
        <taxon>Alsobacter</taxon>
    </lineage>
</organism>
<dbReference type="InterPro" id="IPR039697">
    <property type="entry name" value="Alcohol_dehydrogenase_Fe"/>
</dbReference>
<evidence type="ECO:0000313" key="7">
    <source>
        <dbReference type="EMBL" id="GGH29044.1"/>
    </source>
</evidence>
<feature type="domain" description="Alcohol dehydrogenase iron-type/glycerol dehydrogenase GldA" evidence="5">
    <location>
        <begin position="10"/>
        <end position="178"/>
    </location>
</feature>
<evidence type="ECO:0008006" key="9">
    <source>
        <dbReference type="Google" id="ProtNLM"/>
    </source>
</evidence>
<dbReference type="GO" id="GO:0046872">
    <property type="term" value="F:metal ion binding"/>
    <property type="evidence" value="ECO:0007669"/>
    <property type="project" value="InterPro"/>
</dbReference>
<gene>
    <name evidence="7" type="ORF">GCM10007036_38690</name>
</gene>
<feature type="domain" description="Fe-containing alcohol dehydrogenase-like C-terminal" evidence="6">
    <location>
        <begin position="189"/>
        <end position="336"/>
    </location>
</feature>
<proteinExistence type="inferred from homology"/>
<dbReference type="PANTHER" id="PTHR11496:SF102">
    <property type="entry name" value="ALCOHOL DEHYDROGENASE 4"/>
    <property type="match status" value="1"/>
</dbReference>
<dbReference type="GO" id="GO:0004022">
    <property type="term" value="F:alcohol dehydrogenase (NAD+) activity"/>
    <property type="evidence" value="ECO:0007669"/>
    <property type="project" value="UniProtKB-EC"/>
</dbReference>
<dbReference type="SUPFAM" id="SSF56796">
    <property type="entry name" value="Dehydroquinate synthase-like"/>
    <property type="match status" value="1"/>
</dbReference>
<reference evidence="7" key="2">
    <citation type="submission" date="2020-09" db="EMBL/GenBank/DDBJ databases">
        <authorList>
            <person name="Sun Q."/>
            <person name="Zhou Y."/>
        </authorList>
    </citation>
    <scope>NUCLEOTIDE SEQUENCE</scope>
    <source>
        <strain evidence="7">CGMCC 1.12214</strain>
    </source>
</reference>
<dbReference type="Gene3D" id="3.40.50.1970">
    <property type="match status" value="1"/>
</dbReference>
<dbReference type="RefSeq" id="WP_188519309.1">
    <property type="nucleotide sequence ID" value="NZ_BMES01000002.1"/>
</dbReference>
<accession>A0A917IC10</accession>
<sequence>MAATLDRIPTMIQGAGALGEIGAQAATLTGPGAAVLLVADPGLQASGMVDEALAALRAAGLGAVLFADVKSDPTHAQVDAGAALAREAGARAVVALGGGSAMDAGKLIAAVAGSAAPAMTYALCAAPLPAGALPVICVPTTSGTGSETTRVAIVSGPDGSKQWFWGDELKAARIVLDPALTVGLPPHLTAATGVDALVHAIEASTNHNRSAANDVYAHAAIRLAAGNLERAVTHPGDLEARAAMQLAAAFGGVAIDNAGTAIGHTIGHALGSLRPIHHGRAVGCAMVATLAWNVQGDDGPFAAVAAAMGEAADAARVPVAFERLMRATGVAISLARDCEGVSPAMLAAQMRRPENEAMRRSNRRPVKDADIDAFAATVLSQS</sequence>
<dbReference type="Gene3D" id="1.20.1090.10">
    <property type="entry name" value="Dehydroquinate synthase-like - alpha domain"/>
    <property type="match status" value="1"/>
</dbReference>
<protein>
    <recommendedName>
        <fullName evidence="9">Iron-containing alcohol dehydrogenase</fullName>
    </recommendedName>
</protein>
<dbReference type="InterPro" id="IPR001670">
    <property type="entry name" value="ADH_Fe/GldA"/>
</dbReference>
<dbReference type="Pfam" id="PF00465">
    <property type="entry name" value="Fe-ADH"/>
    <property type="match status" value="1"/>
</dbReference>
<dbReference type="PANTHER" id="PTHR11496">
    <property type="entry name" value="ALCOHOL DEHYDROGENASE"/>
    <property type="match status" value="1"/>
</dbReference>
<comment type="similarity">
    <text evidence="2">Belongs to the iron-containing alcohol dehydrogenase family.</text>
</comment>
<comment type="cofactor">
    <cofactor evidence="1">
        <name>Fe cation</name>
        <dbReference type="ChEBI" id="CHEBI:24875"/>
    </cofactor>
</comment>
<dbReference type="EMBL" id="BMES01000002">
    <property type="protein sequence ID" value="GGH29044.1"/>
    <property type="molecule type" value="Genomic_DNA"/>
</dbReference>
<evidence type="ECO:0000313" key="8">
    <source>
        <dbReference type="Proteomes" id="UP000603912"/>
    </source>
</evidence>
<dbReference type="Pfam" id="PF25137">
    <property type="entry name" value="ADH_Fe_C"/>
    <property type="match status" value="1"/>
</dbReference>
<dbReference type="AlphaFoldDB" id="A0A917IC10"/>
<reference evidence="7" key="1">
    <citation type="journal article" date="2014" name="Int. J. Syst. Evol. Microbiol.">
        <title>Complete genome sequence of Corynebacterium casei LMG S-19264T (=DSM 44701T), isolated from a smear-ripened cheese.</title>
        <authorList>
            <consortium name="US DOE Joint Genome Institute (JGI-PGF)"/>
            <person name="Walter F."/>
            <person name="Albersmeier A."/>
            <person name="Kalinowski J."/>
            <person name="Ruckert C."/>
        </authorList>
    </citation>
    <scope>NUCLEOTIDE SEQUENCE</scope>
    <source>
        <strain evidence="7">CGMCC 1.12214</strain>
    </source>
</reference>
<dbReference type="FunFam" id="3.40.50.1970:FF:000003">
    <property type="entry name" value="Alcohol dehydrogenase, iron-containing"/>
    <property type="match status" value="1"/>
</dbReference>
<dbReference type="Proteomes" id="UP000603912">
    <property type="component" value="Unassembled WGS sequence"/>
</dbReference>
<evidence type="ECO:0000256" key="2">
    <source>
        <dbReference type="ARBA" id="ARBA00007358"/>
    </source>
</evidence>
<evidence type="ECO:0000259" key="6">
    <source>
        <dbReference type="Pfam" id="PF25137"/>
    </source>
</evidence>
<evidence type="ECO:0000256" key="4">
    <source>
        <dbReference type="ARBA" id="ARBA00049243"/>
    </source>
</evidence>
<keyword evidence="3" id="KW-0560">Oxidoreductase</keyword>
<evidence type="ECO:0000256" key="3">
    <source>
        <dbReference type="ARBA" id="ARBA00023002"/>
    </source>
</evidence>